<comment type="subcellular location">
    <subcellularLocation>
        <location evidence="1">Membrane</location>
    </subcellularLocation>
</comment>
<feature type="region of interest" description="Disordered" evidence="6">
    <location>
        <begin position="272"/>
        <end position="294"/>
    </location>
</feature>
<name>A0ABC9FWL3_9POAL</name>
<sequence>MAPAKGDVAGPSSSQDGSAATMKKRNRPQYHPFTQQQLPACKPILAPQTVIPVLLFVGIIFVPIGLGCIAASNRVVEVVYQYETSCVPAYMLDNKVAYIQNPSIDKTCTRILKVPKDMKHPIYIYYQLDKFYQNHRRYVKSRNDKQLRSPEEVNNTQYCKPEATHHGNPVVPCGLVAWSLFNDTYSFARGNEALMVHKRGISWRSEREDIFGNRVFPRNFQNGALIGGGTLDPRIPVSSVELVYWNAGLLSCFAEQAGRPDRLDANCGAANIPEAVREDPGGPPRRRADHGDAAEQLQHVQLRWEEGAGAVDRRRAGGQERLPRAWVRGRRPLLPRAGGAPHAALPRLPAERGASSAAVPSVPACTMTTRA</sequence>
<proteinExistence type="inferred from homology"/>
<evidence type="ECO:0000256" key="5">
    <source>
        <dbReference type="ARBA" id="ARBA00023136"/>
    </source>
</evidence>
<feature type="transmembrane region" description="Helical" evidence="7">
    <location>
        <begin position="50"/>
        <end position="71"/>
    </location>
</feature>
<accession>A0ABC9FWL3</accession>
<dbReference type="Proteomes" id="UP001497457">
    <property type="component" value="Chromosome 7b"/>
</dbReference>
<keyword evidence="3 7" id="KW-0812">Transmembrane</keyword>
<evidence type="ECO:0000256" key="2">
    <source>
        <dbReference type="ARBA" id="ARBA00009457"/>
    </source>
</evidence>
<dbReference type="EMBL" id="OZ075117">
    <property type="protein sequence ID" value="CAL5082838.1"/>
    <property type="molecule type" value="Genomic_DNA"/>
</dbReference>
<evidence type="ECO:0000313" key="9">
    <source>
        <dbReference type="Proteomes" id="UP001497457"/>
    </source>
</evidence>
<comment type="similarity">
    <text evidence="2">Belongs to the CDC50/LEM3 family.</text>
</comment>
<keyword evidence="4 7" id="KW-1133">Transmembrane helix</keyword>
<keyword evidence="9" id="KW-1185">Reference proteome</keyword>
<evidence type="ECO:0000256" key="7">
    <source>
        <dbReference type="SAM" id="Phobius"/>
    </source>
</evidence>
<feature type="compositionally biased region" description="Low complexity" evidence="6">
    <location>
        <begin position="354"/>
        <end position="364"/>
    </location>
</feature>
<feature type="region of interest" description="Disordered" evidence="6">
    <location>
        <begin position="332"/>
        <end position="371"/>
    </location>
</feature>
<reference evidence="8" key="1">
    <citation type="submission" date="2024-10" db="EMBL/GenBank/DDBJ databases">
        <authorList>
            <person name="Ryan C."/>
        </authorList>
    </citation>
    <scope>NUCLEOTIDE SEQUENCE [LARGE SCALE GENOMIC DNA]</scope>
</reference>
<keyword evidence="5 7" id="KW-0472">Membrane</keyword>
<organism evidence="8 9">
    <name type="scientific">Urochloa decumbens</name>
    <dbReference type="NCBI Taxonomy" id="240449"/>
    <lineage>
        <taxon>Eukaryota</taxon>
        <taxon>Viridiplantae</taxon>
        <taxon>Streptophyta</taxon>
        <taxon>Embryophyta</taxon>
        <taxon>Tracheophyta</taxon>
        <taxon>Spermatophyta</taxon>
        <taxon>Magnoliopsida</taxon>
        <taxon>Liliopsida</taxon>
        <taxon>Poales</taxon>
        <taxon>Poaceae</taxon>
        <taxon>PACMAD clade</taxon>
        <taxon>Panicoideae</taxon>
        <taxon>Panicodae</taxon>
        <taxon>Paniceae</taxon>
        <taxon>Melinidinae</taxon>
        <taxon>Urochloa</taxon>
    </lineage>
</organism>
<evidence type="ECO:0000256" key="4">
    <source>
        <dbReference type="ARBA" id="ARBA00022989"/>
    </source>
</evidence>
<evidence type="ECO:0000256" key="6">
    <source>
        <dbReference type="SAM" id="MobiDB-lite"/>
    </source>
</evidence>
<evidence type="ECO:0008006" key="10">
    <source>
        <dbReference type="Google" id="ProtNLM"/>
    </source>
</evidence>
<feature type="region of interest" description="Disordered" evidence="6">
    <location>
        <begin position="1"/>
        <end position="25"/>
    </location>
</feature>
<evidence type="ECO:0000313" key="8">
    <source>
        <dbReference type="EMBL" id="CAL5082838.1"/>
    </source>
</evidence>
<dbReference type="PANTHER" id="PTHR10926:SF27">
    <property type="entry name" value="ALA-INTERACTING SUBUNIT"/>
    <property type="match status" value="1"/>
</dbReference>
<dbReference type="InterPro" id="IPR005045">
    <property type="entry name" value="CDC50/LEM3_fam"/>
</dbReference>
<dbReference type="AlphaFoldDB" id="A0ABC9FWL3"/>
<dbReference type="Pfam" id="PF03381">
    <property type="entry name" value="CDC50"/>
    <property type="match status" value="1"/>
</dbReference>
<evidence type="ECO:0000256" key="1">
    <source>
        <dbReference type="ARBA" id="ARBA00004370"/>
    </source>
</evidence>
<protein>
    <recommendedName>
        <fullName evidence="10">ALA-interacting subunit</fullName>
    </recommendedName>
</protein>
<dbReference type="GO" id="GO:0016020">
    <property type="term" value="C:membrane"/>
    <property type="evidence" value="ECO:0007669"/>
    <property type="project" value="UniProtKB-SubCell"/>
</dbReference>
<dbReference type="PANTHER" id="PTHR10926">
    <property type="entry name" value="CELL CYCLE CONTROL PROTEIN 50"/>
    <property type="match status" value="1"/>
</dbReference>
<gene>
    <name evidence="8" type="ORF">URODEC1_LOCUS109560</name>
</gene>
<evidence type="ECO:0000256" key="3">
    <source>
        <dbReference type="ARBA" id="ARBA00022692"/>
    </source>
</evidence>